<organism evidence="2 3">
    <name type="scientific">Turneriella parva (strain ATCC BAA-1111 / DSM 21527 / NCTC 11395 / H)</name>
    <name type="common">Leptospira parva</name>
    <dbReference type="NCBI Taxonomy" id="869212"/>
    <lineage>
        <taxon>Bacteria</taxon>
        <taxon>Pseudomonadati</taxon>
        <taxon>Spirochaetota</taxon>
        <taxon>Spirochaetia</taxon>
        <taxon>Leptospirales</taxon>
        <taxon>Leptospiraceae</taxon>
        <taxon>Turneriella</taxon>
    </lineage>
</organism>
<keyword evidence="1" id="KW-0472">Membrane</keyword>
<dbReference type="EMBL" id="CP002959">
    <property type="protein sequence ID" value="AFM11445.1"/>
    <property type="molecule type" value="Genomic_DNA"/>
</dbReference>
<dbReference type="STRING" id="869212.Turpa_0794"/>
<keyword evidence="1" id="KW-1133">Transmembrane helix</keyword>
<protein>
    <submittedName>
        <fullName evidence="2">Uncharacterized protein</fullName>
    </submittedName>
</protein>
<dbReference type="Proteomes" id="UP000006048">
    <property type="component" value="Chromosome"/>
</dbReference>
<reference evidence="2 3" key="1">
    <citation type="submission" date="2012-06" db="EMBL/GenBank/DDBJ databases">
        <title>The complete chromosome of genome of Turneriella parva DSM 21527.</title>
        <authorList>
            <consortium name="US DOE Joint Genome Institute (JGI-PGF)"/>
            <person name="Lucas S."/>
            <person name="Han J."/>
            <person name="Lapidus A."/>
            <person name="Bruce D."/>
            <person name="Goodwin L."/>
            <person name="Pitluck S."/>
            <person name="Peters L."/>
            <person name="Kyrpides N."/>
            <person name="Mavromatis K."/>
            <person name="Ivanova N."/>
            <person name="Mikhailova N."/>
            <person name="Chertkov O."/>
            <person name="Detter J.C."/>
            <person name="Tapia R."/>
            <person name="Han C."/>
            <person name="Land M."/>
            <person name="Hauser L."/>
            <person name="Markowitz V."/>
            <person name="Cheng J.-F."/>
            <person name="Hugenholtz P."/>
            <person name="Woyke T."/>
            <person name="Wu D."/>
            <person name="Gronow S."/>
            <person name="Wellnitz S."/>
            <person name="Brambilla E."/>
            <person name="Klenk H.-P."/>
            <person name="Eisen J.A."/>
        </authorList>
    </citation>
    <scope>NUCLEOTIDE SEQUENCE [LARGE SCALE GENOMIC DNA]</scope>
    <source>
        <strain evidence="3">ATCC BAA-1111 / DSM 21527 / NCTC 11395 / H</strain>
    </source>
</reference>
<evidence type="ECO:0000256" key="1">
    <source>
        <dbReference type="SAM" id="Phobius"/>
    </source>
</evidence>
<feature type="transmembrane region" description="Helical" evidence="1">
    <location>
        <begin position="242"/>
        <end position="266"/>
    </location>
</feature>
<proteinExistence type="predicted"/>
<keyword evidence="3" id="KW-1185">Reference proteome</keyword>
<dbReference type="HOGENOM" id="CLU_826227_0_0_12"/>
<feature type="transmembrane region" description="Helical" evidence="1">
    <location>
        <begin position="31"/>
        <end position="59"/>
    </location>
</feature>
<dbReference type="AlphaFoldDB" id="I4B2D8"/>
<dbReference type="RefSeq" id="WP_014801963.1">
    <property type="nucleotide sequence ID" value="NC_018020.1"/>
</dbReference>
<keyword evidence="1" id="KW-0812">Transmembrane</keyword>
<evidence type="ECO:0000313" key="2">
    <source>
        <dbReference type="EMBL" id="AFM11445.1"/>
    </source>
</evidence>
<evidence type="ECO:0000313" key="3">
    <source>
        <dbReference type="Proteomes" id="UP000006048"/>
    </source>
</evidence>
<name>I4B2D8_TURPD</name>
<sequence>MVPSLEGSTEQQAPAQGIHALRGDKVNVRSFTFSFALGIFLLVELVILGALSTFCLISLKETARQFEMGYTERGREIALSLSANTLATDQKSMARVSAIFAGIVNKNQYLEGERPVTEIFILRKDGRVLAHSDLSLVTTLTQEAANAVSAKYNNEFYHSSLFYEANSVQQQNLEKPEGIFHGKNSFIVDTLMGSDVHYSTDFSVALKEVDARTRKEKSYATLHVVMNRLSEYYYLAAILNKYLLLFAMAFLAGFIATAVILFAFLLRANAIQREWKSALTYMWENEVIKTEVSHGFKALSGKLSEIEKRVNQPPPALPQQRPQTEILDAILIEPAQ</sequence>
<accession>I4B2D8</accession>
<gene>
    <name evidence="2" type="ordered locus">Turpa_0794</name>
</gene>
<dbReference type="KEGG" id="tpx:Turpa_0794"/>